<dbReference type="PANTHER" id="PTHR11880:SF2">
    <property type="entry name" value="SMALL RIBOSOMAL SUBUNIT PROTEIN US19"/>
    <property type="match status" value="1"/>
</dbReference>
<dbReference type="AlphaFoldDB" id="J9D8U1"/>
<dbReference type="FunCoup" id="J9D8U1">
    <property type="interactions" value="163"/>
</dbReference>
<dbReference type="Gene3D" id="3.30.860.10">
    <property type="entry name" value="30s Ribosomal Protein S19, Chain A"/>
    <property type="match status" value="1"/>
</dbReference>
<sequence length="146" mass="16508">MTTTFDSNRRVFRVFTYRGVSLNDLQKMSLQEFSELLPSQQRRHFKRGLHPREIELVKQVILSKQKCVNPEDKPEIVNTYARTMSVVPCFVGSFIGVHNGKVFVPIEVKPEMIGSRLCDFAPCKRSKGHGRPGVGATSGSKFVPLK</sequence>
<keyword evidence="7" id="KW-1185">Reference proteome</keyword>
<dbReference type="PANTHER" id="PTHR11880">
    <property type="entry name" value="RIBOSOMAL PROTEIN S19P FAMILY MEMBER"/>
    <property type="match status" value="1"/>
</dbReference>
<keyword evidence="2 4" id="KW-0689">Ribosomal protein</keyword>
<reference evidence="6 7" key="1">
    <citation type="submission" date="2011-08" db="EMBL/GenBank/DDBJ databases">
        <authorList>
            <person name="Liu Z.J."/>
            <person name="Shi F.L."/>
            <person name="Lu J.Q."/>
            <person name="Li M."/>
            <person name="Wang Z.L."/>
        </authorList>
    </citation>
    <scope>NUCLEOTIDE SEQUENCE [LARGE SCALE GENOMIC DNA]</scope>
    <source>
        <strain evidence="6 7">USNM 41457</strain>
    </source>
</reference>
<accession>J9D8U1</accession>
<evidence type="ECO:0000313" key="7">
    <source>
        <dbReference type="Proteomes" id="UP000003163"/>
    </source>
</evidence>
<comment type="caution">
    <text evidence="6">The sequence shown here is derived from an EMBL/GenBank/DDBJ whole genome shotgun (WGS) entry which is preliminary data.</text>
</comment>
<evidence type="ECO:0000256" key="3">
    <source>
        <dbReference type="ARBA" id="ARBA00023274"/>
    </source>
</evidence>
<dbReference type="HAMAP" id="MF_00531">
    <property type="entry name" value="Ribosomal_uS19"/>
    <property type="match status" value="1"/>
</dbReference>
<protein>
    <submittedName>
        <fullName evidence="6">Ribosomal protein S19</fullName>
    </submittedName>
</protein>
<dbReference type="SUPFAM" id="SSF54570">
    <property type="entry name" value="Ribosomal protein S19"/>
    <property type="match status" value="1"/>
</dbReference>
<gene>
    <name evidence="6" type="ORF">EDEG_01546</name>
</gene>
<dbReference type="EMBL" id="AFBI03000022">
    <property type="protein sequence ID" value="EJW04171.1"/>
    <property type="molecule type" value="Genomic_DNA"/>
</dbReference>
<evidence type="ECO:0000256" key="4">
    <source>
        <dbReference type="RuleBase" id="RU003485"/>
    </source>
</evidence>
<dbReference type="GO" id="GO:0000028">
    <property type="term" value="P:ribosomal small subunit assembly"/>
    <property type="evidence" value="ECO:0007669"/>
    <property type="project" value="TreeGrafter"/>
</dbReference>
<dbReference type="OrthoDB" id="10258210at2759"/>
<dbReference type="Pfam" id="PF00203">
    <property type="entry name" value="Ribosomal_S19"/>
    <property type="match status" value="1"/>
</dbReference>
<dbReference type="NCBIfam" id="TIGR01025">
    <property type="entry name" value="uS19_arch"/>
    <property type="match status" value="1"/>
</dbReference>
<dbReference type="GO" id="GO:0022627">
    <property type="term" value="C:cytosolic small ribosomal subunit"/>
    <property type="evidence" value="ECO:0007669"/>
    <property type="project" value="TreeGrafter"/>
</dbReference>
<dbReference type="GO" id="GO:0006412">
    <property type="term" value="P:translation"/>
    <property type="evidence" value="ECO:0007669"/>
    <property type="project" value="InterPro"/>
</dbReference>
<proteinExistence type="inferred from homology"/>
<comment type="similarity">
    <text evidence="1 4">Belongs to the universal ribosomal protein uS19 family.</text>
</comment>
<evidence type="ECO:0000313" key="6">
    <source>
        <dbReference type="EMBL" id="EJW04171.1"/>
    </source>
</evidence>
<evidence type="ECO:0000256" key="2">
    <source>
        <dbReference type="ARBA" id="ARBA00022980"/>
    </source>
</evidence>
<keyword evidence="3 4" id="KW-0687">Ribonucleoprotein</keyword>
<evidence type="ECO:0000256" key="1">
    <source>
        <dbReference type="ARBA" id="ARBA00007345"/>
    </source>
</evidence>
<dbReference type="HOGENOM" id="CLU_097347_1_0_1"/>
<dbReference type="InterPro" id="IPR002222">
    <property type="entry name" value="Ribosomal_uS19"/>
</dbReference>
<dbReference type="VEuPathDB" id="MicrosporidiaDB:EDEG_01546"/>
<dbReference type="InterPro" id="IPR005713">
    <property type="entry name" value="Ribosomal_uS19_euk/arc"/>
</dbReference>
<dbReference type="GO" id="GO:0003735">
    <property type="term" value="F:structural constituent of ribosome"/>
    <property type="evidence" value="ECO:0007669"/>
    <property type="project" value="InterPro"/>
</dbReference>
<dbReference type="InterPro" id="IPR023575">
    <property type="entry name" value="Ribosomal_uS19_SF"/>
</dbReference>
<name>J9D8U1_EDHAE</name>
<dbReference type="InParanoid" id="J9D8U1"/>
<dbReference type="PRINTS" id="PR00975">
    <property type="entry name" value="RIBOSOMALS19"/>
</dbReference>
<organism evidence="6 7">
    <name type="scientific">Edhazardia aedis (strain USNM 41457)</name>
    <name type="common">Microsporidian parasite</name>
    <dbReference type="NCBI Taxonomy" id="1003232"/>
    <lineage>
        <taxon>Eukaryota</taxon>
        <taxon>Fungi</taxon>
        <taxon>Fungi incertae sedis</taxon>
        <taxon>Microsporidia</taxon>
        <taxon>Edhazardia</taxon>
    </lineage>
</organism>
<dbReference type="STRING" id="1003232.J9D8U1"/>
<reference evidence="7" key="2">
    <citation type="submission" date="2015-07" db="EMBL/GenBank/DDBJ databases">
        <title>Contrasting host-pathogen interactions and genome evolution in two generalist and specialist microsporidian pathogens of mosquitoes.</title>
        <authorList>
            <consortium name="The Broad Institute Genomics Platform"/>
            <consortium name="The Broad Institute Genome Sequencing Center for Infectious Disease"/>
            <person name="Cuomo C.A."/>
            <person name="Sanscrainte N.D."/>
            <person name="Goldberg J.M."/>
            <person name="Heiman D."/>
            <person name="Young S."/>
            <person name="Zeng Q."/>
            <person name="Becnel J.J."/>
            <person name="Birren B.W."/>
        </authorList>
    </citation>
    <scope>NUCLEOTIDE SEQUENCE [LARGE SCALE GENOMIC DNA]</scope>
    <source>
        <strain evidence="7">USNM 41457</strain>
    </source>
</reference>
<dbReference type="Proteomes" id="UP000003163">
    <property type="component" value="Unassembled WGS sequence"/>
</dbReference>
<dbReference type="PIRSF" id="PIRSF002144">
    <property type="entry name" value="Ribosomal_S19"/>
    <property type="match status" value="1"/>
</dbReference>
<evidence type="ECO:0000256" key="5">
    <source>
        <dbReference type="SAM" id="MobiDB-lite"/>
    </source>
</evidence>
<feature type="region of interest" description="Disordered" evidence="5">
    <location>
        <begin position="126"/>
        <end position="146"/>
    </location>
</feature>
<dbReference type="OMA" id="KTHCRDM"/>